<evidence type="ECO:0000313" key="1">
    <source>
        <dbReference type="Proteomes" id="UP000887565"/>
    </source>
</evidence>
<organism evidence="1 2">
    <name type="scientific">Romanomermis culicivorax</name>
    <name type="common">Nematode worm</name>
    <dbReference type="NCBI Taxonomy" id="13658"/>
    <lineage>
        <taxon>Eukaryota</taxon>
        <taxon>Metazoa</taxon>
        <taxon>Ecdysozoa</taxon>
        <taxon>Nematoda</taxon>
        <taxon>Enoplea</taxon>
        <taxon>Dorylaimia</taxon>
        <taxon>Mermithida</taxon>
        <taxon>Mermithoidea</taxon>
        <taxon>Mermithidae</taxon>
        <taxon>Romanomermis</taxon>
    </lineage>
</organism>
<name>A0A915J4K2_ROMCU</name>
<proteinExistence type="predicted"/>
<sequence length="72" mass="8227">MYRNGKWDGQPDPNLWNPRASALFSRFGCDRCNFLDLVMENSILSGSVFGFAKVPITTPDDLKKNMEIFLQL</sequence>
<reference evidence="2" key="1">
    <citation type="submission" date="2022-11" db="UniProtKB">
        <authorList>
            <consortium name="WormBaseParasite"/>
        </authorList>
    </citation>
    <scope>IDENTIFICATION</scope>
</reference>
<dbReference type="WBParaSite" id="nRc.2.0.1.t21065-RA">
    <property type="protein sequence ID" value="nRc.2.0.1.t21065-RA"/>
    <property type="gene ID" value="nRc.2.0.1.g21065"/>
</dbReference>
<dbReference type="AlphaFoldDB" id="A0A915J4K2"/>
<evidence type="ECO:0000313" key="2">
    <source>
        <dbReference type="WBParaSite" id="nRc.2.0.1.t21065-RA"/>
    </source>
</evidence>
<keyword evidence="1" id="KW-1185">Reference proteome</keyword>
<protein>
    <submittedName>
        <fullName evidence="2">Uncharacterized protein</fullName>
    </submittedName>
</protein>
<accession>A0A915J4K2</accession>
<dbReference type="Proteomes" id="UP000887565">
    <property type="component" value="Unplaced"/>
</dbReference>